<reference evidence="10" key="1">
    <citation type="submission" date="2020-02" db="EMBL/GenBank/DDBJ databases">
        <authorList>
            <person name="Meier V. D."/>
        </authorList>
    </citation>
    <scope>NUCLEOTIDE SEQUENCE</scope>
    <source>
        <strain evidence="10">AVDCRST_MAG66</strain>
    </source>
</reference>
<dbReference type="NCBIfam" id="TIGR01885">
    <property type="entry name" value="Orn_aminotrans"/>
    <property type="match status" value="1"/>
</dbReference>
<dbReference type="Gene3D" id="3.90.1150.10">
    <property type="entry name" value="Aspartate Aminotransferase, domain 1"/>
    <property type="match status" value="1"/>
</dbReference>
<comment type="similarity">
    <text evidence="9">Belongs to the class-III pyridoxal-phosphate-dependent aminotransferase family.</text>
</comment>
<dbReference type="InterPro" id="IPR015424">
    <property type="entry name" value="PyrdxlP-dep_Trfase"/>
</dbReference>
<sequence>MTLVENAAGTSTEHHERLVHEHSAHNYHPLSVVVSHARGAWVTDVEGRRYLDCLAGYSALNFGHGHPALLAAAHSQLDRVTLTSRAFGSDRLGPFCAALADLVGKQVVLPMNTGAEAVESGIKVARKWGYEVRGVPEDRARIVVMDGGFHGRTTTVVGFSTDPDARGGFGPFTPGFDVVPYGDADAVRAAIGPDTVAVLLEPVQGEAGVVVPPPGYLAAVREACTAAGVLLVADEVQSGLGRTGHVLAMRGMGVDADVHLLGKALGGGILPVSAVVADRDVLGVLRPGQHGSTFGGNPLACAVGSAVVDLLREGSLLAQAEALGAELHARLGALVGRGVTQVRGLGLWAGVDVDARLATGRAVSEALAARGVLVKDTHGATIRFSPPLVVTPEELRFAVDALADVLDEFGRG</sequence>
<evidence type="ECO:0000256" key="8">
    <source>
        <dbReference type="ARBA" id="ARBA00030587"/>
    </source>
</evidence>
<dbReference type="InterPro" id="IPR015422">
    <property type="entry name" value="PyrdxlP-dep_Trfase_small"/>
</dbReference>
<dbReference type="Gene3D" id="3.40.640.10">
    <property type="entry name" value="Type I PLP-dependent aspartate aminotransferase-like (Major domain)"/>
    <property type="match status" value="1"/>
</dbReference>
<dbReference type="PANTHER" id="PTHR11986">
    <property type="entry name" value="AMINOTRANSFERASE CLASS III"/>
    <property type="match status" value="1"/>
</dbReference>
<dbReference type="InterPro" id="IPR050103">
    <property type="entry name" value="Class-III_PLP-dep_AT"/>
</dbReference>
<evidence type="ECO:0000256" key="7">
    <source>
        <dbReference type="ARBA" id="ARBA00022898"/>
    </source>
</evidence>
<gene>
    <name evidence="10" type="ORF">AVDCRST_MAG66-2936</name>
</gene>
<evidence type="ECO:0000256" key="3">
    <source>
        <dbReference type="ARBA" id="ARBA00012924"/>
    </source>
</evidence>
<evidence type="ECO:0000256" key="6">
    <source>
        <dbReference type="ARBA" id="ARBA00022679"/>
    </source>
</evidence>
<dbReference type="InterPro" id="IPR005814">
    <property type="entry name" value="Aminotrans_3"/>
</dbReference>
<accession>A0A6J4PU30</accession>
<keyword evidence="5" id="KW-0641">Proline biosynthesis</keyword>
<dbReference type="GO" id="GO:0042802">
    <property type="term" value="F:identical protein binding"/>
    <property type="evidence" value="ECO:0007669"/>
    <property type="project" value="TreeGrafter"/>
</dbReference>
<evidence type="ECO:0000256" key="1">
    <source>
        <dbReference type="ARBA" id="ARBA00001933"/>
    </source>
</evidence>
<keyword evidence="4 10" id="KW-0032">Aminotransferase</keyword>
<dbReference type="AlphaFoldDB" id="A0A6J4PU30"/>
<dbReference type="GO" id="GO:0055129">
    <property type="term" value="P:L-proline biosynthetic process"/>
    <property type="evidence" value="ECO:0007669"/>
    <property type="project" value="UniProtKB-UniPathway"/>
</dbReference>
<keyword evidence="6 10" id="KW-0808">Transferase</keyword>
<dbReference type="EC" id="2.6.1.13" evidence="3"/>
<dbReference type="SUPFAM" id="SSF53383">
    <property type="entry name" value="PLP-dependent transferases"/>
    <property type="match status" value="1"/>
</dbReference>
<evidence type="ECO:0000313" key="10">
    <source>
        <dbReference type="EMBL" id="CAA9425479.1"/>
    </source>
</evidence>
<dbReference type="CDD" id="cd00610">
    <property type="entry name" value="OAT_like"/>
    <property type="match status" value="1"/>
</dbReference>
<evidence type="ECO:0000256" key="2">
    <source>
        <dbReference type="ARBA" id="ARBA00004998"/>
    </source>
</evidence>
<dbReference type="UniPathway" id="UPA00098">
    <property type="reaction ID" value="UER00358"/>
</dbReference>
<name>A0A6J4PU30_9PSEU</name>
<dbReference type="InterPro" id="IPR010164">
    <property type="entry name" value="Orn_aminotrans"/>
</dbReference>
<dbReference type="GO" id="GO:0030170">
    <property type="term" value="F:pyridoxal phosphate binding"/>
    <property type="evidence" value="ECO:0007669"/>
    <property type="project" value="InterPro"/>
</dbReference>
<dbReference type="InterPro" id="IPR015421">
    <property type="entry name" value="PyrdxlP-dep_Trfase_major"/>
</dbReference>
<comment type="cofactor">
    <cofactor evidence="1">
        <name>pyridoxal 5'-phosphate</name>
        <dbReference type="ChEBI" id="CHEBI:597326"/>
    </cofactor>
</comment>
<dbReference type="Pfam" id="PF00202">
    <property type="entry name" value="Aminotran_3"/>
    <property type="match status" value="1"/>
</dbReference>
<dbReference type="GO" id="GO:0004587">
    <property type="term" value="F:ornithine aminotransferase activity"/>
    <property type="evidence" value="ECO:0007669"/>
    <property type="project" value="UniProtKB-EC"/>
</dbReference>
<dbReference type="FunFam" id="3.40.640.10:FF:000011">
    <property type="entry name" value="Ornithine aminotransferase"/>
    <property type="match status" value="1"/>
</dbReference>
<evidence type="ECO:0000256" key="9">
    <source>
        <dbReference type="RuleBase" id="RU003560"/>
    </source>
</evidence>
<keyword evidence="5" id="KW-0028">Amino-acid biosynthesis</keyword>
<protein>
    <recommendedName>
        <fullName evidence="3">ornithine aminotransferase</fullName>
        <ecNumber evidence="3">2.6.1.13</ecNumber>
    </recommendedName>
    <alternativeName>
        <fullName evidence="8">Ornithine--oxo-acid aminotransferase</fullName>
    </alternativeName>
</protein>
<evidence type="ECO:0000256" key="4">
    <source>
        <dbReference type="ARBA" id="ARBA00022576"/>
    </source>
</evidence>
<dbReference type="PIRSF" id="PIRSF000521">
    <property type="entry name" value="Transaminase_4ab_Lys_Orn"/>
    <property type="match status" value="1"/>
</dbReference>
<dbReference type="EMBL" id="CADCUS010000430">
    <property type="protein sequence ID" value="CAA9425479.1"/>
    <property type="molecule type" value="Genomic_DNA"/>
</dbReference>
<keyword evidence="7 9" id="KW-0663">Pyridoxal phosphate</keyword>
<organism evidence="10">
    <name type="scientific">uncultured Pseudonocardia sp</name>
    <dbReference type="NCBI Taxonomy" id="211455"/>
    <lineage>
        <taxon>Bacteria</taxon>
        <taxon>Bacillati</taxon>
        <taxon>Actinomycetota</taxon>
        <taxon>Actinomycetes</taxon>
        <taxon>Pseudonocardiales</taxon>
        <taxon>Pseudonocardiaceae</taxon>
        <taxon>Pseudonocardia</taxon>
        <taxon>environmental samples</taxon>
    </lineage>
</organism>
<proteinExistence type="inferred from homology"/>
<evidence type="ECO:0000256" key="5">
    <source>
        <dbReference type="ARBA" id="ARBA00022650"/>
    </source>
</evidence>
<comment type="pathway">
    <text evidence="2">Amino-acid biosynthesis; L-proline biosynthesis; L-glutamate 5-semialdehyde from L-ornithine: step 1/1.</text>
</comment>
<dbReference type="PANTHER" id="PTHR11986:SF18">
    <property type="entry name" value="ORNITHINE AMINOTRANSFERASE, MITOCHONDRIAL"/>
    <property type="match status" value="1"/>
</dbReference>